<dbReference type="EMBL" id="JH711576">
    <property type="protein sequence ID" value="EIW82980.1"/>
    <property type="molecule type" value="Genomic_DNA"/>
</dbReference>
<protein>
    <submittedName>
        <fullName evidence="1">Uncharacterized protein</fullName>
    </submittedName>
</protein>
<dbReference type="KEGG" id="cput:CONPUDRAFT_20808"/>
<keyword evidence="2" id="KW-1185">Reference proteome</keyword>
<evidence type="ECO:0000313" key="1">
    <source>
        <dbReference type="EMBL" id="EIW82980.1"/>
    </source>
</evidence>
<evidence type="ECO:0000313" key="2">
    <source>
        <dbReference type="Proteomes" id="UP000053558"/>
    </source>
</evidence>
<dbReference type="SUPFAM" id="SSF53098">
    <property type="entry name" value="Ribonuclease H-like"/>
    <property type="match status" value="1"/>
</dbReference>
<accession>A0A5M3MVA8</accession>
<feature type="non-terminal residue" evidence="1">
    <location>
        <position position="354"/>
    </location>
</feature>
<organism evidence="1 2">
    <name type="scientific">Coniophora puteana (strain RWD-64-598)</name>
    <name type="common">Brown rot fungus</name>
    <dbReference type="NCBI Taxonomy" id="741705"/>
    <lineage>
        <taxon>Eukaryota</taxon>
        <taxon>Fungi</taxon>
        <taxon>Dikarya</taxon>
        <taxon>Basidiomycota</taxon>
        <taxon>Agaricomycotina</taxon>
        <taxon>Agaricomycetes</taxon>
        <taxon>Agaricomycetidae</taxon>
        <taxon>Boletales</taxon>
        <taxon>Coniophorineae</taxon>
        <taxon>Coniophoraceae</taxon>
        <taxon>Coniophora</taxon>
    </lineage>
</organism>
<feature type="non-terminal residue" evidence="1">
    <location>
        <position position="1"/>
    </location>
</feature>
<comment type="caution">
    <text evidence="1">The sequence shown here is derived from an EMBL/GenBank/DDBJ whole genome shotgun (WGS) entry which is preliminary data.</text>
</comment>
<name>A0A5M3MVA8_CONPW</name>
<dbReference type="Proteomes" id="UP000053558">
    <property type="component" value="Unassembled WGS sequence"/>
</dbReference>
<dbReference type="OMA" id="TTHYLAY"/>
<dbReference type="RefSeq" id="XP_007766272.1">
    <property type="nucleotide sequence ID" value="XM_007768082.1"/>
</dbReference>
<gene>
    <name evidence="1" type="ORF">CONPUDRAFT_20808</name>
</gene>
<dbReference type="InterPro" id="IPR012337">
    <property type="entry name" value="RNaseH-like_sf"/>
</dbReference>
<dbReference type="AlphaFoldDB" id="A0A5M3MVA8"/>
<proteinExistence type="predicted"/>
<dbReference type="OrthoDB" id="3270520at2759"/>
<sequence>AMQRSAGKLVTLQTDGWTGINSHHLVAFMMTTSPNHDVHTVAVKDVSSDRCTAAHLKNLIINVISKVKPQWQATVVAVTSATLGESRAARKQLLEQFPLLVTPDWYTHQINLVVGDYLKANNAPTYLSYTKKVTELITWLQNHSQVTALLQRIQEQLNQMCAALERILSVIRAVLTCWTAHYLVFCWLLRLRSPLFQLAEQSSGWMLAQGAAKAKAQEMVNLIKDKKLWEVLEMEPLMYAANFSQTTHTHLDKILLVFGYLHFKYTNMPLQAISDGEQSSLLGLVIKSLERHWAKCDQQVFISAVILNSIYKLTPFAKSPSFLPANIFELMCLLYECFFGSTTPASLYDELNSY</sequence>
<dbReference type="GeneID" id="19206533"/>
<reference evidence="2" key="1">
    <citation type="journal article" date="2012" name="Science">
        <title>The Paleozoic origin of enzymatic lignin decomposition reconstructed from 31 fungal genomes.</title>
        <authorList>
            <person name="Floudas D."/>
            <person name="Binder M."/>
            <person name="Riley R."/>
            <person name="Barry K."/>
            <person name="Blanchette R.A."/>
            <person name="Henrissat B."/>
            <person name="Martinez A.T."/>
            <person name="Otillar R."/>
            <person name="Spatafora J.W."/>
            <person name="Yadav J.S."/>
            <person name="Aerts A."/>
            <person name="Benoit I."/>
            <person name="Boyd A."/>
            <person name="Carlson A."/>
            <person name="Copeland A."/>
            <person name="Coutinho P.M."/>
            <person name="de Vries R.P."/>
            <person name="Ferreira P."/>
            <person name="Findley K."/>
            <person name="Foster B."/>
            <person name="Gaskell J."/>
            <person name="Glotzer D."/>
            <person name="Gorecki P."/>
            <person name="Heitman J."/>
            <person name="Hesse C."/>
            <person name="Hori C."/>
            <person name="Igarashi K."/>
            <person name="Jurgens J.A."/>
            <person name="Kallen N."/>
            <person name="Kersten P."/>
            <person name="Kohler A."/>
            <person name="Kuees U."/>
            <person name="Kumar T.K.A."/>
            <person name="Kuo A."/>
            <person name="LaButti K."/>
            <person name="Larrondo L.F."/>
            <person name="Lindquist E."/>
            <person name="Ling A."/>
            <person name="Lombard V."/>
            <person name="Lucas S."/>
            <person name="Lundell T."/>
            <person name="Martin R."/>
            <person name="McLaughlin D.J."/>
            <person name="Morgenstern I."/>
            <person name="Morin E."/>
            <person name="Murat C."/>
            <person name="Nagy L.G."/>
            <person name="Nolan M."/>
            <person name="Ohm R.A."/>
            <person name="Patyshakuliyeva A."/>
            <person name="Rokas A."/>
            <person name="Ruiz-Duenas F.J."/>
            <person name="Sabat G."/>
            <person name="Salamov A."/>
            <person name="Samejima M."/>
            <person name="Schmutz J."/>
            <person name="Slot J.C."/>
            <person name="St John F."/>
            <person name="Stenlid J."/>
            <person name="Sun H."/>
            <person name="Sun S."/>
            <person name="Syed K."/>
            <person name="Tsang A."/>
            <person name="Wiebenga A."/>
            <person name="Young D."/>
            <person name="Pisabarro A."/>
            <person name="Eastwood D.C."/>
            <person name="Martin F."/>
            <person name="Cullen D."/>
            <person name="Grigoriev I.V."/>
            <person name="Hibbett D.S."/>
        </authorList>
    </citation>
    <scope>NUCLEOTIDE SEQUENCE [LARGE SCALE GENOMIC DNA]</scope>
    <source>
        <strain evidence="2">RWD-64-598 SS2</strain>
    </source>
</reference>